<keyword evidence="6" id="KW-1185">Reference proteome</keyword>
<dbReference type="InterPro" id="IPR036440">
    <property type="entry name" value="Peptidase_C15-like_sf"/>
</dbReference>
<comment type="similarity">
    <text evidence="1">Belongs to the peptidase C15 family.</text>
</comment>
<proteinExistence type="inferred from homology"/>
<dbReference type="EMBL" id="JARVKF010000003">
    <property type="protein sequence ID" value="KAK9426203.1"/>
    <property type="molecule type" value="Genomic_DNA"/>
</dbReference>
<organism evidence="5 6">
    <name type="scientific">Seiridium unicorne</name>
    <dbReference type="NCBI Taxonomy" id="138068"/>
    <lineage>
        <taxon>Eukaryota</taxon>
        <taxon>Fungi</taxon>
        <taxon>Dikarya</taxon>
        <taxon>Ascomycota</taxon>
        <taxon>Pezizomycotina</taxon>
        <taxon>Sordariomycetes</taxon>
        <taxon>Xylariomycetidae</taxon>
        <taxon>Amphisphaeriales</taxon>
        <taxon>Sporocadaceae</taxon>
        <taxon>Seiridium</taxon>
    </lineage>
</organism>
<reference evidence="5 6" key="1">
    <citation type="journal article" date="2024" name="J. Plant Pathol.">
        <title>Sequence and assembly of the genome of Seiridium unicorne, isolate CBS 538.82, causal agent of cypress canker disease.</title>
        <authorList>
            <person name="Scali E."/>
            <person name="Rocca G.D."/>
            <person name="Danti R."/>
            <person name="Garbelotto M."/>
            <person name="Barberini S."/>
            <person name="Baroncelli R."/>
            <person name="Emiliani G."/>
        </authorList>
    </citation>
    <scope>NUCLEOTIDE SEQUENCE [LARGE SCALE GENOMIC DNA]</scope>
    <source>
        <strain evidence="5 6">BM-138-508</strain>
    </source>
</reference>
<keyword evidence="3" id="KW-0378">Hydrolase</keyword>
<name>A0ABR2VH01_9PEZI</name>
<comment type="caution">
    <text evidence="5">The sequence shown here is derived from an EMBL/GenBank/DDBJ whole genome shotgun (WGS) entry which is preliminary data.</text>
</comment>
<evidence type="ECO:0000256" key="3">
    <source>
        <dbReference type="ARBA" id="ARBA00022801"/>
    </source>
</evidence>
<accession>A0ABR2VH01</accession>
<evidence type="ECO:0000256" key="4">
    <source>
        <dbReference type="ARBA" id="ARBA00022807"/>
    </source>
</evidence>
<gene>
    <name evidence="5" type="ORF">SUNI508_12474</name>
</gene>
<dbReference type="Gene3D" id="3.40.630.20">
    <property type="entry name" value="Peptidase C15, pyroglutamyl peptidase I-like"/>
    <property type="match status" value="1"/>
</dbReference>
<dbReference type="InterPro" id="IPR016125">
    <property type="entry name" value="Peptidase_C15-like"/>
</dbReference>
<evidence type="ECO:0000313" key="6">
    <source>
        <dbReference type="Proteomes" id="UP001408356"/>
    </source>
</evidence>
<dbReference type="PANTHER" id="PTHR23402:SF1">
    <property type="entry name" value="PYROGLUTAMYL-PEPTIDASE I"/>
    <property type="match status" value="1"/>
</dbReference>
<dbReference type="Proteomes" id="UP001408356">
    <property type="component" value="Unassembled WGS sequence"/>
</dbReference>
<keyword evidence="2" id="KW-0645">Protease</keyword>
<evidence type="ECO:0000313" key="5">
    <source>
        <dbReference type="EMBL" id="KAK9426203.1"/>
    </source>
</evidence>
<dbReference type="PANTHER" id="PTHR23402">
    <property type="entry name" value="PROTEASE FAMILY C15 PYROGLUTAMYL-PEPTIDASE I-RELATED"/>
    <property type="match status" value="1"/>
</dbReference>
<dbReference type="SUPFAM" id="SSF53182">
    <property type="entry name" value="Pyrrolidone carboxyl peptidase (pyroglutamate aminopeptidase)"/>
    <property type="match status" value="1"/>
</dbReference>
<protein>
    <submittedName>
        <fullName evidence="5">Uncharacterized protein</fullName>
    </submittedName>
</protein>
<sequence>MTKAHDINVLITGMGPYPNGIGGHIDVNTSHLITTPHSKEESLTLGIAVLPPTLEPNTAQNPLSTRVNIMTLPDPVKSEYKYVRDFCKELHDKHADDVDLFIHLGEARGWDWLTIERVAYKQGMSSTWWQPGERKYYYTIPDNAGLTIDDIGPCPWDGVPIGLHSQLDVEKIADSASVILKSLETATQDSGTPIQIKLHNEGGPFLCGFISYESLANRYVRQLRPNVLFCHMPGEADAKSLARAGNGILAIAVSAANEVLHQRKQGSVFLNSNGKLV</sequence>
<keyword evidence="4" id="KW-0788">Thiol protease</keyword>
<evidence type="ECO:0000256" key="2">
    <source>
        <dbReference type="ARBA" id="ARBA00022670"/>
    </source>
</evidence>
<evidence type="ECO:0000256" key="1">
    <source>
        <dbReference type="ARBA" id="ARBA00006641"/>
    </source>
</evidence>